<comment type="pathway">
    <text evidence="1">Cofactor biosynthesis; thiamine diphosphate biosynthesis.</text>
</comment>
<evidence type="ECO:0000256" key="4">
    <source>
        <dbReference type="ARBA" id="ARBA00022741"/>
    </source>
</evidence>
<keyword evidence="5 8" id="KW-0418">Kinase</keyword>
<dbReference type="InterPro" id="IPR029056">
    <property type="entry name" value="Ribokinase-like"/>
</dbReference>
<evidence type="ECO:0000256" key="3">
    <source>
        <dbReference type="ARBA" id="ARBA00022679"/>
    </source>
</evidence>
<evidence type="ECO:0000256" key="6">
    <source>
        <dbReference type="ARBA" id="ARBA00022840"/>
    </source>
</evidence>
<dbReference type="EC" id="2.7.1.49" evidence="2"/>
<dbReference type="GO" id="GO:0008972">
    <property type="term" value="F:phosphomethylpyrimidine kinase activity"/>
    <property type="evidence" value="ECO:0007669"/>
    <property type="project" value="InterPro"/>
</dbReference>
<protein>
    <recommendedName>
        <fullName evidence="2">hydroxymethylpyrimidine kinase</fullName>
        <ecNumber evidence="2">2.7.1.49</ecNumber>
    </recommendedName>
</protein>
<comment type="caution">
    <text evidence="8">The sequence shown here is derived from an EMBL/GenBank/DDBJ whole genome shotgun (WGS) entry which is preliminary data.</text>
</comment>
<dbReference type="PANTHER" id="PTHR20858">
    <property type="entry name" value="PHOSPHOMETHYLPYRIMIDINE KINASE"/>
    <property type="match status" value="1"/>
</dbReference>
<evidence type="ECO:0000259" key="7">
    <source>
        <dbReference type="Pfam" id="PF08543"/>
    </source>
</evidence>
<gene>
    <name evidence="8" type="primary">thiD</name>
    <name evidence="8" type="ORF">ENV75_01125</name>
</gene>
<evidence type="ECO:0000256" key="1">
    <source>
        <dbReference type="ARBA" id="ARBA00004948"/>
    </source>
</evidence>
<dbReference type="GO" id="GO:0005524">
    <property type="term" value="F:ATP binding"/>
    <property type="evidence" value="ECO:0007669"/>
    <property type="project" value="UniProtKB-KW"/>
</dbReference>
<dbReference type="Pfam" id="PF08543">
    <property type="entry name" value="Phos_pyr_kin"/>
    <property type="match status" value="1"/>
</dbReference>
<evidence type="ECO:0000313" key="8">
    <source>
        <dbReference type="EMBL" id="HGG99046.1"/>
    </source>
</evidence>
<accession>A0A7C4EKZ3</accession>
<name>A0A7C4EKZ3_9BACT</name>
<dbReference type="InterPro" id="IPR004399">
    <property type="entry name" value="HMP/HMP-P_kinase_dom"/>
</dbReference>
<sequence length="259" mass="28375">MKIILTIGASDPTSGAGIQMDLKVFFALGVYGLSIITAVTAQSTKEFYSIYPLPDRIIINQFETLLRDIKPHGAKTGVLYSRQAVKCVVDYVEKFNIKNLVVDPVIRSTTGGKLIDDDALKTLKEALIPVSKAVTANLPESETLTGIKIKKIDDMNKSAEKLVEMGTKIAIVKGGHFNKKLKVPDILYDGNNFYRIEAERISGEFHGTGCAFSSALVSFMCLGYEIVEALKASKDFVKKAIENSLKLGHGINLLMISKR</sequence>
<dbReference type="CDD" id="cd01169">
    <property type="entry name" value="HMPP_kinase"/>
    <property type="match status" value="1"/>
</dbReference>
<keyword evidence="4" id="KW-0547">Nucleotide-binding</keyword>
<proteinExistence type="predicted"/>
<dbReference type="FunFam" id="3.40.1190.20:FF:000003">
    <property type="entry name" value="Phosphomethylpyrimidine kinase ThiD"/>
    <property type="match status" value="1"/>
</dbReference>
<dbReference type="AlphaFoldDB" id="A0A7C4EKZ3"/>
<dbReference type="NCBIfam" id="TIGR00097">
    <property type="entry name" value="HMP-P_kinase"/>
    <property type="match status" value="1"/>
</dbReference>
<organism evidence="8">
    <name type="scientific">Thermodesulfovibrio aggregans</name>
    <dbReference type="NCBI Taxonomy" id="86166"/>
    <lineage>
        <taxon>Bacteria</taxon>
        <taxon>Pseudomonadati</taxon>
        <taxon>Nitrospirota</taxon>
        <taxon>Thermodesulfovibrionia</taxon>
        <taxon>Thermodesulfovibrionales</taxon>
        <taxon>Thermodesulfovibrionaceae</taxon>
        <taxon>Thermodesulfovibrio</taxon>
    </lineage>
</organism>
<dbReference type="SUPFAM" id="SSF53613">
    <property type="entry name" value="Ribokinase-like"/>
    <property type="match status" value="1"/>
</dbReference>
<dbReference type="EMBL" id="DTHO01000011">
    <property type="protein sequence ID" value="HGG99046.1"/>
    <property type="molecule type" value="Genomic_DNA"/>
</dbReference>
<dbReference type="GO" id="GO:0008902">
    <property type="term" value="F:hydroxymethylpyrimidine kinase activity"/>
    <property type="evidence" value="ECO:0007669"/>
    <property type="project" value="UniProtKB-EC"/>
</dbReference>
<dbReference type="GO" id="GO:0005829">
    <property type="term" value="C:cytosol"/>
    <property type="evidence" value="ECO:0007669"/>
    <property type="project" value="TreeGrafter"/>
</dbReference>
<evidence type="ECO:0000256" key="5">
    <source>
        <dbReference type="ARBA" id="ARBA00022777"/>
    </source>
</evidence>
<evidence type="ECO:0000256" key="2">
    <source>
        <dbReference type="ARBA" id="ARBA00012135"/>
    </source>
</evidence>
<feature type="domain" description="Pyridoxamine kinase/Phosphomethylpyrimidine kinase" evidence="7">
    <location>
        <begin position="11"/>
        <end position="252"/>
    </location>
</feature>
<dbReference type="Gene3D" id="3.40.1190.20">
    <property type="match status" value="1"/>
</dbReference>
<keyword evidence="3 8" id="KW-0808">Transferase</keyword>
<dbReference type="InterPro" id="IPR013749">
    <property type="entry name" value="PM/HMP-P_kinase-1"/>
</dbReference>
<dbReference type="PANTHER" id="PTHR20858:SF17">
    <property type="entry name" value="HYDROXYMETHYLPYRIMIDINE_PHOSPHOMETHYLPYRIMIDINE KINASE THI20-RELATED"/>
    <property type="match status" value="1"/>
</dbReference>
<dbReference type="GO" id="GO:0009228">
    <property type="term" value="P:thiamine biosynthetic process"/>
    <property type="evidence" value="ECO:0007669"/>
    <property type="project" value="InterPro"/>
</dbReference>
<keyword evidence="6" id="KW-0067">ATP-binding</keyword>
<reference evidence="8" key="1">
    <citation type="journal article" date="2020" name="mSystems">
        <title>Genome- and Community-Level Interaction Insights into Carbon Utilization and Element Cycling Functions of Hydrothermarchaeota in Hydrothermal Sediment.</title>
        <authorList>
            <person name="Zhou Z."/>
            <person name="Liu Y."/>
            <person name="Xu W."/>
            <person name="Pan J."/>
            <person name="Luo Z.H."/>
            <person name="Li M."/>
        </authorList>
    </citation>
    <scope>NUCLEOTIDE SEQUENCE [LARGE SCALE GENOMIC DNA]</scope>
    <source>
        <strain evidence="8">SpSt-788</strain>
    </source>
</reference>